<feature type="domain" description="ApeI dehydratase-like" evidence="1">
    <location>
        <begin position="16"/>
        <end position="109"/>
    </location>
</feature>
<dbReference type="Pfam" id="PF22818">
    <property type="entry name" value="ApeI-like"/>
    <property type="match status" value="1"/>
</dbReference>
<dbReference type="AlphaFoldDB" id="A0A948THI7"/>
<sequence>MHHTVAFTVERTHWQSAGQATFHFSLEPNLLYFQGHFPQMPILPAVAQLKLLMDCVHELEPQLQFVGAPAMKFTHVLRPHDQVRLELKRVGTKLSFTYYVLHAHHEIMASSGHITLEQACGQDGS</sequence>
<name>A0A948THI7_9GAMM</name>
<evidence type="ECO:0000313" key="3">
    <source>
        <dbReference type="Proteomes" id="UP000733611"/>
    </source>
</evidence>
<dbReference type="Proteomes" id="UP000733611">
    <property type="component" value="Unassembled WGS sequence"/>
</dbReference>
<evidence type="ECO:0000259" key="1">
    <source>
        <dbReference type="Pfam" id="PF22818"/>
    </source>
</evidence>
<dbReference type="InterPro" id="IPR029069">
    <property type="entry name" value="HotDog_dom_sf"/>
</dbReference>
<dbReference type="SUPFAM" id="SSF54637">
    <property type="entry name" value="Thioesterase/thiol ester dehydrase-isomerase"/>
    <property type="match status" value="1"/>
</dbReference>
<dbReference type="Gene3D" id="3.10.129.10">
    <property type="entry name" value="Hotdog Thioesterase"/>
    <property type="match status" value="1"/>
</dbReference>
<dbReference type="EMBL" id="JAHLFE010000186">
    <property type="protein sequence ID" value="MBU3844985.1"/>
    <property type="molecule type" value="Genomic_DNA"/>
</dbReference>
<organism evidence="2 3">
    <name type="scientific">Candidatus Anaerobiospirillum pullicola</name>
    <dbReference type="NCBI Taxonomy" id="2838451"/>
    <lineage>
        <taxon>Bacteria</taxon>
        <taxon>Pseudomonadati</taxon>
        <taxon>Pseudomonadota</taxon>
        <taxon>Gammaproteobacteria</taxon>
        <taxon>Aeromonadales</taxon>
        <taxon>Succinivibrionaceae</taxon>
        <taxon>Anaerobiospirillum</taxon>
    </lineage>
</organism>
<proteinExistence type="predicted"/>
<reference evidence="2" key="1">
    <citation type="journal article" date="2021" name="PeerJ">
        <title>Extensive microbial diversity within the chicken gut microbiome revealed by metagenomics and culture.</title>
        <authorList>
            <person name="Gilroy R."/>
            <person name="Ravi A."/>
            <person name="Getino M."/>
            <person name="Pursley I."/>
            <person name="Horton D.L."/>
            <person name="Alikhan N.F."/>
            <person name="Baker D."/>
            <person name="Gharbi K."/>
            <person name="Hall N."/>
            <person name="Watson M."/>
            <person name="Adriaenssens E.M."/>
            <person name="Foster-Nyarko E."/>
            <person name="Jarju S."/>
            <person name="Secka A."/>
            <person name="Antonio M."/>
            <person name="Oren A."/>
            <person name="Chaudhuri R.R."/>
            <person name="La Ragione R."/>
            <person name="Hildebrand F."/>
            <person name="Pallen M.J."/>
        </authorList>
    </citation>
    <scope>NUCLEOTIDE SEQUENCE</scope>
    <source>
        <strain evidence="2">378</strain>
    </source>
</reference>
<dbReference type="InterPro" id="IPR016962">
    <property type="entry name" value="Dehydrase_ECs4332_prd"/>
</dbReference>
<reference evidence="2" key="2">
    <citation type="submission" date="2021-04" db="EMBL/GenBank/DDBJ databases">
        <authorList>
            <person name="Gilroy R."/>
        </authorList>
    </citation>
    <scope>NUCLEOTIDE SEQUENCE</scope>
    <source>
        <strain evidence="2">378</strain>
    </source>
</reference>
<evidence type="ECO:0000313" key="2">
    <source>
        <dbReference type="EMBL" id="MBU3844985.1"/>
    </source>
</evidence>
<gene>
    <name evidence="2" type="ORF">H9847_09030</name>
</gene>
<accession>A0A948THI7</accession>
<dbReference type="PIRSF" id="PIRSF030962">
    <property type="entry name" value="Dehydrase_ECs4332_prd"/>
    <property type="match status" value="1"/>
</dbReference>
<protein>
    <recommendedName>
        <fullName evidence="1">ApeI dehydratase-like domain-containing protein</fullName>
    </recommendedName>
</protein>
<dbReference type="InterPro" id="IPR054545">
    <property type="entry name" value="ApeI-like"/>
</dbReference>
<comment type="caution">
    <text evidence="2">The sequence shown here is derived from an EMBL/GenBank/DDBJ whole genome shotgun (WGS) entry which is preliminary data.</text>
</comment>